<dbReference type="EMBL" id="PVTE01000010">
    <property type="protein sequence ID" value="PRY37649.1"/>
    <property type="molecule type" value="Genomic_DNA"/>
</dbReference>
<gene>
    <name evidence="2" type="ORF">CLV58_110119</name>
</gene>
<keyword evidence="1" id="KW-0472">Membrane</keyword>
<dbReference type="RefSeq" id="WP_106138369.1">
    <property type="nucleotide sequence ID" value="NZ_PVTE01000010.1"/>
</dbReference>
<feature type="transmembrane region" description="Helical" evidence="1">
    <location>
        <begin position="89"/>
        <end position="110"/>
    </location>
</feature>
<accession>A0A2T0SW69</accession>
<proteinExistence type="predicted"/>
<keyword evidence="1" id="KW-0812">Transmembrane</keyword>
<dbReference type="OrthoDB" id="957711at2"/>
<dbReference type="AlphaFoldDB" id="A0A2T0SW69"/>
<keyword evidence="1" id="KW-1133">Transmembrane helix</keyword>
<name>A0A2T0SW69_9BACT</name>
<protein>
    <submittedName>
        <fullName evidence="2">Uncharacterized protein</fullName>
    </submittedName>
</protein>
<dbReference type="Proteomes" id="UP000238375">
    <property type="component" value="Unassembled WGS sequence"/>
</dbReference>
<evidence type="ECO:0000313" key="3">
    <source>
        <dbReference type="Proteomes" id="UP000238375"/>
    </source>
</evidence>
<evidence type="ECO:0000313" key="2">
    <source>
        <dbReference type="EMBL" id="PRY37649.1"/>
    </source>
</evidence>
<reference evidence="2 3" key="1">
    <citation type="submission" date="2018-03" db="EMBL/GenBank/DDBJ databases">
        <title>Genomic Encyclopedia of Archaeal and Bacterial Type Strains, Phase II (KMG-II): from individual species to whole genera.</title>
        <authorList>
            <person name="Goeker M."/>
        </authorList>
    </citation>
    <scope>NUCLEOTIDE SEQUENCE [LARGE SCALE GENOMIC DNA]</scope>
    <source>
        <strain evidence="2 3">DSM 28354</strain>
    </source>
</reference>
<sequence length="133" mass="14943">MNDLTPLQRATIVSNYQLMARTLAEFQLVRWAEFSYEQQLDLNAYQNSLLGRAHDLHTRTVNPAVDQGEQLTEAIEQLVQHVRARLQTAINLTLALGLGAMIVALASHVARANRKGIHSAISELQHLLELEKH</sequence>
<evidence type="ECO:0000256" key="1">
    <source>
        <dbReference type="SAM" id="Phobius"/>
    </source>
</evidence>
<comment type="caution">
    <text evidence="2">The sequence shown here is derived from an EMBL/GenBank/DDBJ whole genome shotgun (WGS) entry which is preliminary data.</text>
</comment>
<keyword evidence="3" id="KW-1185">Reference proteome</keyword>
<organism evidence="2 3">
    <name type="scientific">Spirosoma oryzae</name>
    <dbReference type="NCBI Taxonomy" id="1469603"/>
    <lineage>
        <taxon>Bacteria</taxon>
        <taxon>Pseudomonadati</taxon>
        <taxon>Bacteroidota</taxon>
        <taxon>Cytophagia</taxon>
        <taxon>Cytophagales</taxon>
        <taxon>Cytophagaceae</taxon>
        <taxon>Spirosoma</taxon>
    </lineage>
</organism>